<keyword evidence="4 5" id="KW-0472">Membrane</keyword>
<evidence type="ECO:0000259" key="6">
    <source>
        <dbReference type="PROSITE" id="PS50850"/>
    </source>
</evidence>
<proteinExistence type="predicted"/>
<comment type="caution">
    <text evidence="7">The sequence shown here is derived from an EMBL/GenBank/DDBJ whole genome shotgun (WGS) entry which is preliminary data.</text>
</comment>
<dbReference type="InterPro" id="IPR000849">
    <property type="entry name" value="Sugar_P_transporter"/>
</dbReference>
<feature type="transmembrane region" description="Helical" evidence="5">
    <location>
        <begin position="329"/>
        <end position="347"/>
    </location>
</feature>
<feature type="transmembrane region" description="Helical" evidence="5">
    <location>
        <begin position="45"/>
        <end position="63"/>
    </location>
</feature>
<dbReference type="PROSITE" id="PS50850">
    <property type="entry name" value="MFS"/>
    <property type="match status" value="1"/>
</dbReference>
<dbReference type="InterPro" id="IPR020846">
    <property type="entry name" value="MFS_dom"/>
</dbReference>
<reference evidence="7 8" key="1">
    <citation type="submission" date="2018-04" db="EMBL/GenBank/DDBJ databases">
        <title>Genomic Encyclopedia of Archaeal and Bacterial Type Strains, Phase II (KMG-II): from individual species to whole genera.</title>
        <authorList>
            <person name="Goeker M."/>
        </authorList>
    </citation>
    <scope>NUCLEOTIDE SEQUENCE [LARGE SCALE GENOMIC DNA]</scope>
    <source>
        <strain evidence="7 8">DSM 25731</strain>
    </source>
</reference>
<evidence type="ECO:0000256" key="4">
    <source>
        <dbReference type="ARBA" id="ARBA00023136"/>
    </source>
</evidence>
<dbReference type="CDD" id="cd17319">
    <property type="entry name" value="MFS_ExuT_GudP_like"/>
    <property type="match status" value="1"/>
</dbReference>
<keyword evidence="8" id="KW-1185">Reference proteome</keyword>
<dbReference type="GO" id="GO:0015134">
    <property type="term" value="F:hexuronate transmembrane transporter activity"/>
    <property type="evidence" value="ECO:0007669"/>
    <property type="project" value="TreeGrafter"/>
</dbReference>
<keyword evidence="2 5" id="KW-0812">Transmembrane</keyword>
<feature type="transmembrane region" description="Helical" evidence="5">
    <location>
        <begin position="6"/>
        <end position="24"/>
    </location>
</feature>
<dbReference type="Gene3D" id="1.20.1250.20">
    <property type="entry name" value="MFS general substrate transporter like domains"/>
    <property type="match status" value="2"/>
</dbReference>
<dbReference type="PANTHER" id="PTHR11662:SF285">
    <property type="entry name" value="HEXURONATE TRANSPORTER"/>
    <property type="match status" value="1"/>
</dbReference>
<feature type="transmembrane region" description="Helical" evidence="5">
    <location>
        <begin position="268"/>
        <end position="288"/>
    </location>
</feature>
<dbReference type="EMBL" id="QBKT01000003">
    <property type="protein sequence ID" value="PTX62243.1"/>
    <property type="molecule type" value="Genomic_DNA"/>
</dbReference>
<dbReference type="Proteomes" id="UP000244090">
    <property type="component" value="Unassembled WGS sequence"/>
</dbReference>
<dbReference type="InterPro" id="IPR011701">
    <property type="entry name" value="MFS"/>
</dbReference>
<evidence type="ECO:0000313" key="7">
    <source>
        <dbReference type="EMBL" id="PTX62243.1"/>
    </source>
</evidence>
<feature type="transmembrane region" description="Helical" evidence="5">
    <location>
        <begin position="75"/>
        <end position="94"/>
    </location>
</feature>
<dbReference type="InterPro" id="IPR050382">
    <property type="entry name" value="MFS_Na/Anion_cotransporter"/>
</dbReference>
<evidence type="ECO:0000313" key="8">
    <source>
        <dbReference type="Proteomes" id="UP000244090"/>
    </source>
</evidence>
<feature type="transmembrane region" description="Helical" evidence="5">
    <location>
        <begin position="304"/>
        <end position="323"/>
    </location>
</feature>
<feature type="domain" description="Major facilitator superfamily (MFS) profile" evidence="6">
    <location>
        <begin position="10"/>
        <end position="416"/>
    </location>
</feature>
<comment type="subcellular location">
    <subcellularLocation>
        <location evidence="1">Membrane</location>
        <topology evidence="1">Multi-pass membrane protein</topology>
    </subcellularLocation>
</comment>
<dbReference type="RefSeq" id="WP_108114450.1">
    <property type="nucleotide sequence ID" value="NZ_QBKT01000003.1"/>
</dbReference>
<gene>
    <name evidence="7" type="ORF">C8N46_103343</name>
</gene>
<dbReference type="GO" id="GO:0016020">
    <property type="term" value="C:membrane"/>
    <property type="evidence" value="ECO:0007669"/>
    <property type="project" value="UniProtKB-SubCell"/>
</dbReference>
<evidence type="ECO:0000256" key="2">
    <source>
        <dbReference type="ARBA" id="ARBA00022692"/>
    </source>
</evidence>
<feature type="transmembrane region" description="Helical" evidence="5">
    <location>
        <begin position="234"/>
        <end position="256"/>
    </location>
</feature>
<feature type="transmembrane region" description="Helical" evidence="5">
    <location>
        <begin position="359"/>
        <end position="382"/>
    </location>
</feature>
<dbReference type="Pfam" id="PF07690">
    <property type="entry name" value="MFS_1"/>
    <property type="match status" value="1"/>
</dbReference>
<sequence length="423" mass="47093">MKIRGLRWWIIGLVCLATIINYIDRSALGIMWPEMSKDLGLTKQDYSWIINIFTITYAAGKFISGKVYDKVGTKIGFVLSIFFWSLASVLHFFAKGAASLGIFRGLLGVAEAGNWPGAVKNNAEWFPIKERGLAQGIFNSGAAIGSIVAAPAVSELFGAYGWRVTFIIIGVLGFLWIIPWLIFNKTQPKNHPWITEEEKEHIESGRLESRKNVEDDKSLTVIQILSKKESWGVIAARFFIEPIWWLFVFWMPIYLFDEFGFDVKKIGLYAWFPYIGAMIGSLAGGWYVKQLMNKTTLDKARKKVIAIGGIIIFLGIIAAILFADTPEKFVSFVFIVLFGFQFSISNIQTIPSDLLNGKSVGTLAGLGGSIGAVSVIIMNWLIPIITKDSYTPAFIILAILAPLAVLSIYLLIKEIKPIENNIN</sequence>
<accession>A0A2T6C1P8</accession>
<evidence type="ECO:0000256" key="1">
    <source>
        <dbReference type="ARBA" id="ARBA00004141"/>
    </source>
</evidence>
<dbReference type="SUPFAM" id="SSF103473">
    <property type="entry name" value="MFS general substrate transporter"/>
    <property type="match status" value="1"/>
</dbReference>
<feature type="transmembrane region" description="Helical" evidence="5">
    <location>
        <begin position="160"/>
        <end position="183"/>
    </location>
</feature>
<name>A0A2T6C1P8_9FLAO</name>
<dbReference type="InterPro" id="IPR036259">
    <property type="entry name" value="MFS_trans_sf"/>
</dbReference>
<keyword evidence="3 5" id="KW-1133">Transmembrane helix</keyword>
<evidence type="ECO:0000256" key="3">
    <source>
        <dbReference type="ARBA" id="ARBA00022989"/>
    </source>
</evidence>
<evidence type="ECO:0000256" key="5">
    <source>
        <dbReference type="SAM" id="Phobius"/>
    </source>
</evidence>
<dbReference type="PANTHER" id="PTHR11662">
    <property type="entry name" value="SOLUTE CARRIER FAMILY 17"/>
    <property type="match status" value="1"/>
</dbReference>
<protein>
    <submittedName>
        <fullName evidence="7">ACS family hexuronate transporter-like MFS transporter</fullName>
    </submittedName>
</protein>
<dbReference type="AlphaFoldDB" id="A0A2T6C1P8"/>
<organism evidence="7 8">
    <name type="scientific">Kordia periserrulae</name>
    <dbReference type="NCBI Taxonomy" id="701523"/>
    <lineage>
        <taxon>Bacteria</taxon>
        <taxon>Pseudomonadati</taxon>
        <taxon>Bacteroidota</taxon>
        <taxon>Flavobacteriia</taxon>
        <taxon>Flavobacteriales</taxon>
        <taxon>Flavobacteriaceae</taxon>
        <taxon>Kordia</taxon>
    </lineage>
</organism>
<dbReference type="PIRSF" id="PIRSF002808">
    <property type="entry name" value="Hexose_phosphate_transp"/>
    <property type="match status" value="1"/>
</dbReference>
<dbReference type="OrthoDB" id="9781156at2"/>
<feature type="transmembrane region" description="Helical" evidence="5">
    <location>
        <begin position="394"/>
        <end position="412"/>
    </location>
</feature>